<comment type="similarity">
    <text evidence="1">Belongs to the peptidase C2 family.</text>
</comment>
<evidence type="ECO:0000259" key="7">
    <source>
        <dbReference type="PROSITE" id="PS50004"/>
    </source>
</evidence>
<keyword evidence="3 6" id="KW-0378">Hydrolase</keyword>
<feature type="domain" description="Calpain catalytic" evidence="8">
    <location>
        <begin position="29"/>
        <end position="345"/>
    </location>
</feature>
<comment type="caution">
    <text evidence="9">The sequence shown here is derived from an EMBL/GenBank/DDBJ whole genome shotgun (WGS) entry which is preliminary data.</text>
</comment>
<dbReference type="InterPro" id="IPR000008">
    <property type="entry name" value="C2_dom"/>
</dbReference>
<dbReference type="SUPFAM" id="SSF54001">
    <property type="entry name" value="Cysteine proteinases"/>
    <property type="match status" value="1"/>
</dbReference>
<evidence type="ECO:0000256" key="3">
    <source>
        <dbReference type="ARBA" id="ARBA00022801"/>
    </source>
</evidence>
<dbReference type="SUPFAM" id="SSF49758">
    <property type="entry name" value="Calpain large subunit, middle domain (domain III)"/>
    <property type="match status" value="1"/>
</dbReference>
<dbReference type="InterPro" id="IPR035892">
    <property type="entry name" value="C2_domain_sf"/>
</dbReference>
<dbReference type="SMART" id="SM00230">
    <property type="entry name" value="CysPc"/>
    <property type="match status" value="1"/>
</dbReference>
<reference evidence="9 10" key="1">
    <citation type="journal article" date="2016" name="Genome Biol. Evol.">
        <title>Gene Family Evolution Reflects Adaptation to Soil Environmental Stressors in the Genome of the Collembolan Orchesella cincta.</title>
        <authorList>
            <person name="Faddeeva-Vakhrusheva A."/>
            <person name="Derks M.F."/>
            <person name="Anvar S.Y."/>
            <person name="Agamennone V."/>
            <person name="Suring W."/>
            <person name="Smit S."/>
            <person name="van Straalen N.M."/>
            <person name="Roelofs D."/>
        </authorList>
    </citation>
    <scope>NUCLEOTIDE SEQUENCE [LARGE SCALE GENOMIC DNA]</scope>
    <source>
        <tissue evidence="9">Mixed pool</tissue>
    </source>
</reference>
<feature type="domain" description="C2" evidence="7">
    <location>
        <begin position="497"/>
        <end position="611"/>
    </location>
</feature>
<dbReference type="AlphaFoldDB" id="A0A1D2N7E8"/>
<dbReference type="InterPro" id="IPR036213">
    <property type="entry name" value="Calpain_III_sf"/>
</dbReference>
<dbReference type="Pfam" id="PF00648">
    <property type="entry name" value="Peptidase_C2"/>
    <property type="match status" value="1"/>
</dbReference>
<feature type="active site" evidence="5 6">
    <location>
        <position position="288"/>
    </location>
</feature>
<dbReference type="PRINTS" id="PR00704">
    <property type="entry name" value="CALPAIN"/>
</dbReference>
<organism evidence="9 10">
    <name type="scientific">Orchesella cincta</name>
    <name type="common">Springtail</name>
    <name type="synonym">Podura cincta</name>
    <dbReference type="NCBI Taxonomy" id="48709"/>
    <lineage>
        <taxon>Eukaryota</taxon>
        <taxon>Metazoa</taxon>
        <taxon>Ecdysozoa</taxon>
        <taxon>Arthropoda</taxon>
        <taxon>Hexapoda</taxon>
        <taxon>Collembola</taxon>
        <taxon>Entomobryomorpha</taxon>
        <taxon>Entomobryoidea</taxon>
        <taxon>Orchesellidae</taxon>
        <taxon>Orchesellinae</taxon>
        <taxon>Orchesella</taxon>
    </lineage>
</organism>
<feature type="active site" evidence="5 6">
    <location>
        <position position="254"/>
    </location>
</feature>
<evidence type="ECO:0000256" key="1">
    <source>
        <dbReference type="ARBA" id="ARBA00007623"/>
    </source>
</evidence>
<evidence type="ECO:0000313" key="9">
    <source>
        <dbReference type="EMBL" id="ODN01183.1"/>
    </source>
</evidence>
<sequence length="637" mass="72239">MGWGNGDVIKFKGQSYGKLRRKYMETKELFEDPLFPPNDNSFGLGRQLTGRVQWKRPTELTESPRLFVEKASSKDVTQGRLGNCWLVAACAALTTVKELWKTVVPDYKLQEWDPTRPEQYAGIFHFRFWRTGKWIDVVIDDLLPVDAEGQLIFCHSTTQNEFWSALLEKAYAKLCGSYGALDGGNLCDALIDFTSGIGEMINLREGYSSLESKEQLRKQMLRRHDEHALMCCAISTSDSALFETRTKTGLVIGHAYGITSVKEINIGQAGLLSIFKTGEKITLLRLRNPWGSKEWTGAFSDGSPEWVKIPKSEKEKLGLTFEDDGEIPYEDFAAEFTDLSVCQLVNTSIFSLRKTWSDNNLFGQWTKPHRAGGCPNHDTFLRNPQYYFDVPKDGIELMVQIIQTDRRGVGDTSSSRRADYNSIGFHIMRVEDNREHRLHKMQKKAVTSDYCKTRSMFFQGNLDEGRYVVVPTTFEPGIETEFLMRVYSDAAITVKELTHDYPEPHWMCTPFCSAPTCVTVITVEGASELKAENTYCIIKVEGEQLRSNTVEGSYSPTWNLKGIFFRTDICKPIVVELWENRTLQRDHFLGNAVLTGSADNQMTSVKAPLVGRGQKQSERHPGEMKVVFITYDDLSSA</sequence>
<dbReference type="Pfam" id="PF00168">
    <property type="entry name" value="C2"/>
    <property type="match status" value="1"/>
</dbReference>
<dbReference type="Proteomes" id="UP000094527">
    <property type="component" value="Unassembled WGS sequence"/>
</dbReference>
<dbReference type="Pfam" id="PF01067">
    <property type="entry name" value="Calpain_III"/>
    <property type="match status" value="1"/>
</dbReference>
<dbReference type="OrthoDB" id="424753at2759"/>
<keyword evidence="4 6" id="KW-0788">Thiol protease</keyword>
<dbReference type="InterPro" id="IPR038765">
    <property type="entry name" value="Papain-like_cys_pep_sf"/>
</dbReference>
<evidence type="ECO:0000256" key="4">
    <source>
        <dbReference type="ARBA" id="ARBA00022807"/>
    </source>
</evidence>
<dbReference type="PROSITE" id="PS50004">
    <property type="entry name" value="C2"/>
    <property type="match status" value="1"/>
</dbReference>
<dbReference type="InterPro" id="IPR000169">
    <property type="entry name" value="Pept_cys_AS"/>
</dbReference>
<evidence type="ECO:0000313" key="10">
    <source>
        <dbReference type="Proteomes" id="UP000094527"/>
    </source>
</evidence>
<keyword evidence="2 6" id="KW-0645">Protease</keyword>
<gene>
    <name evidence="9" type="ORF">Ocin01_05525</name>
</gene>
<proteinExistence type="inferred from homology"/>
<dbReference type="InterPro" id="IPR022683">
    <property type="entry name" value="Calpain_III"/>
</dbReference>
<dbReference type="Gene3D" id="3.90.70.10">
    <property type="entry name" value="Cysteine proteinases"/>
    <property type="match status" value="1"/>
</dbReference>
<dbReference type="Gene3D" id="2.60.120.380">
    <property type="match status" value="1"/>
</dbReference>
<evidence type="ECO:0000259" key="8">
    <source>
        <dbReference type="PROSITE" id="PS50203"/>
    </source>
</evidence>
<dbReference type="InterPro" id="IPR022682">
    <property type="entry name" value="Calpain_domain_III"/>
</dbReference>
<protein>
    <submittedName>
        <fullName evidence="9">Calpain-5</fullName>
    </submittedName>
</protein>
<keyword evidence="10" id="KW-1185">Reference proteome</keyword>
<evidence type="ECO:0000256" key="2">
    <source>
        <dbReference type="ARBA" id="ARBA00022670"/>
    </source>
</evidence>
<dbReference type="PROSITE" id="PS00139">
    <property type="entry name" value="THIOL_PROTEASE_CYS"/>
    <property type="match status" value="1"/>
</dbReference>
<name>A0A1D2N7E8_ORCCI</name>
<dbReference type="SMART" id="SM00720">
    <property type="entry name" value="calpain_III"/>
    <property type="match status" value="1"/>
</dbReference>
<feature type="active site" evidence="5 6">
    <location>
        <position position="84"/>
    </location>
</feature>
<dbReference type="GO" id="GO:0005737">
    <property type="term" value="C:cytoplasm"/>
    <property type="evidence" value="ECO:0007669"/>
    <property type="project" value="TreeGrafter"/>
</dbReference>
<dbReference type="InterPro" id="IPR001300">
    <property type="entry name" value="Peptidase_C2_calpain_cat"/>
</dbReference>
<dbReference type="PANTHER" id="PTHR10183">
    <property type="entry name" value="CALPAIN"/>
    <property type="match status" value="1"/>
</dbReference>
<dbReference type="PROSITE" id="PS50203">
    <property type="entry name" value="CALPAIN_CAT"/>
    <property type="match status" value="1"/>
</dbReference>
<dbReference type="SUPFAM" id="SSF49562">
    <property type="entry name" value="C2 domain (Calcium/lipid-binding domain, CaLB)"/>
    <property type="match status" value="1"/>
</dbReference>
<dbReference type="GO" id="GO:0004198">
    <property type="term" value="F:calcium-dependent cysteine-type endopeptidase activity"/>
    <property type="evidence" value="ECO:0007669"/>
    <property type="project" value="InterPro"/>
</dbReference>
<dbReference type="PANTHER" id="PTHR10183:SF379">
    <property type="entry name" value="CALPAIN-5"/>
    <property type="match status" value="1"/>
</dbReference>
<dbReference type="EMBL" id="LJIJ01000168">
    <property type="protein sequence ID" value="ODN01183.1"/>
    <property type="molecule type" value="Genomic_DNA"/>
</dbReference>
<dbReference type="Gene3D" id="2.60.40.150">
    <property type="entry name" value="C2 domain"/>
    <property type="match status" value="1"/>
</dbReference>
<dbReference type="GO" id="GO:0006508">
    <property type="term" value="P:proteolysis"/>
    <property type="evidence" value="ECO:0007669"/>
    <property type="project" value="UniProtKB-KW"/>
</dbReference>
<evidence type="ECO:0000256" key="5">
    <source>
        <dbReference type="PIRSR" id="PIRSR622684-1"/>
    </source>
</evidence>
<dbReference type="STRING" id="48709.A0A1D2N7E8"/>
<evidence type="ECO:0000256" key="6">
    <source>
        <dbReference type="PROSITE-ProRule" id="PRU00239"/>
    </source>
</evidence>
<dbReference type="InterPro" id="IPR022684">
    <property type="entry name" value="Calpain_cysteine_protease"/>
</dbReference>
<dbReference type="OMA" id="DICENPR"/>
<dbReference type="CDD" id="cd00044">
    <property type="entry name" value="CysPc"/>
    <property type="match status" value="1"/>
</dbReference>
<accession>A0A1D2N7E8</accession>